<keyword evidence="9" id="KW-0072">Autophagy</keyword>
<dbReference type="GO" id="GO:0035973">
    <property type="term" value="P:aggrephagy"/>
    <property type="evidence" value="ECO:0007669"/>
    <property type="project" value="TreeGrafter"/>
</dbReference>
<keyword evidence="15" id="KW-1185">Reference proteome</keyword>
<comment type="function">
    <text evidence="11">Required for selective autophagic degradation of the nucleus (nucleophagy) as well as for mitophagy which contributes to regulate mitochondrial quantity and quality by eliminating the mitochondria to a basal level to fulfill cellular energy requirements and preventing excess ROS production.</text>
</comment>
<dbReference type="AlphaFoldDB" id="A0A0G2DWM0"/>
<dbReference type="EMBL" id="LCWF01000197">
    <property type="protein sequence ID" value="KKY15019.1"/>
    <property type="molecule type" value="Genomic_DNA"/>
</dbReference>
<accession>A0A0G2DWM0</accession>
<feature type="region of interest" description="Disordered" evidence="12">
    <location>
        <begin position="418"/>
        <end position="453"/>
    </location>
</feature>
<proteinExistence type="inferred from homology"/>
<comment type="caution">
    <text evidence="14">The sequence shown here is derived from an EMBL/GenBank/DDBJ whole genome shotgun (WGS) entry which is preliminary data.</text>
</comment>
<dbReference type="PANTHER" id="PTHR22624">
    <property type="entry name" value="CYSTEINE PROTEASE ATG4"/>
    <property type="match status" value="1"/>
</dbReference>
<evidence type="ECO:0000256" key="12">
    <source>
        <dbReference type="SAM" id="MobiDB-lite"/>
    </source>
</evidence>
<organism evidence="14 15">
    <name type="scientific">Phaeomoniella chlamydospora</name>
    <name type="common">Phaeoacremonium chlamydosporum</name>
    <dbReference type="NCBI Taxonomy" id="158046"/>
    <lineage>
        <taxon>Eukaryota</taxon>
        <taxon>Fungi</taxon>
        <taxon>Dikarya</taxon>
        <taxon>Ascomycota</taxon>
        <taxon>Pezizomycotina</taxon>
        <taxon>Eurotiomycetes</taxon>
        <taxon>Chaetothyriomycetidae</taxon>
        <taxon>Phaeomoniellales</taxon>
        <taxon>Phaeomoniellaceae</taxon>
        <taxon>Phaeomoniella</taxon>
    </lineage>
</organism>
<dbReference type="GO" id="GO:0000407">
    <property type="term" value="C:phagophore assembly site"/>
    <property type="evidence" value="ECO:0007669"/>
    <property type="project" value="UniProtKB-SubCell"/>
</dbReference>
<reference evidence="14 15" key="1">
    <citation type="submission" date="2015-05" db="EMBL/GenBank/DDBJ databases">
        <title>Distinctive expansion of gene families associated with plant cell wall degradation and secondary metabolism in the genomes of grapevine trunk pathogens.</title>
        <authorList>
            <person name="Lawrence D.P."/>
            <person name="Travadon R."/>
            <person name="Rolshausen P.E."/>
            <person name="Baumgartner K."/>
        </authorList>
    </citation>
    <scope>NUCLEOTIDE SEQUENCE [LARGE SCALE GENOMIC DNA]</scope>
    <source>
        <strain evidence="14">UCRPC4</strain>
    </source>
</reference>
<comment type="similarity">
    <text evidence="2 11">Belongs to the peptidase C54 family.</text>
</comment>
<evidence type="ECO:0000256" key="7">
    <source>
        <dbReference type="ARBA" id="ARBA00022807"/>
    </source>
</evidence>
<evidence type="ECO:0000256" key="11">
    <source>
        <dbReference type="RuleBase" id="RU363115"/>
    </source>
</evidence>
<dbReference type="InterPro" id="IPR046792">
    <property type="entry name" value="Peptidase_C54_cat"/>
</dbReference>
<dbReference type="GO" id="GO:0000045">
    <property type="term" value="P:autophagosome assembly"/>
    <property type="evidence" value="ECO:0007669"/>
    <property type="project" value="TreeGrafter"/>
</dbReference>
<keyword evidence="7" id="KW-0788">Thiol protease</keyword>
<dbReference type="InterPro" id="IPR005078">
    <property type="entry name" value="Peptidase_C54"/>
</dbReference>
<keyword evidence="11" id="KW-0539">Nucleus</keyword>
<dbReference type="GO" id="GO:0000423">
    <property type="term" value="P:mitophagy"/>
    <property type="evidence" value="ECO:0007669"/>
    <property type="project" value="TreeGrafter"/>
</dbReference>
<keyword evidence="6 11" id="KW-0378">Hydrolase</keyword>
<feature type="compositionally biased region" description="Acidic residues" evidence="12">
    <location>
        <begin position="428"/>
        <end position="453"/>
    </location>
</feature>
<evidence type="ECO:0000256" key="3">
    <source>
        <dbReference type="ARBA" id="ARBA00022448"/>
    </source>
</evidence>
<dbReference type="PANTHER" id="PTHR22624:SF49">
    <property type="entry name" value="CYSTEINE PROTEASE"/>
    <property type="match status" value="1"/>
</dbReference>
<keyword evidence="8" id="KW-0653">Protein transport</keyword>
<dbReference type="OrthoDB" id="2960936at2759"/>
<dbReference type="GO" id="GO:0015031">
    <property type="term" value="P:protein transport"/>
    <property type="evidence" value="ECO:0007669"/>
    <property type="project" value="UniProtKB-KW"/>
</dbReference>
<comment type="subcellular location">
    <subcellularLocation>
        <location evidence="11">Nucleus</location>
    </subcellularLocation>
    <subcellularLocation>
        <location evidence="11">Cytoplasm</location>
    </subcellularLocation>
    <subcellularLocation>
        <location evidence="1">Preautophagosomal structure</location>
    </subcellularLocation>
</comment>
<dbReference type="SUPFAM" id="SSF54001">
    <property type="entry name" value="Cysteine proteinases"/>
    <property type="match status" value="1"/>
</dbReference>
<dbReference type="Pfam" id="PF03416">
    <property type="entry name" value="Peptidase_C54"/>
    <property type="match status" value="1"/>
</dbReference>
<evidence type="ECO:0000256" key="4">
    <source>
        <dbReference type="ARBA" id="ARBA00022490"/>
    </source>
</evidence>
<evidence type="ECO:0000256" key="10">
    <source>
        <dbReference type="ARBA" id="ARBA00029362"/>
    </source>
</evidence>
<evidence type="ECO:0000259" key="13">
    <source>
        <dbReference type="Pfam" id="PF03416"/>
    </source>
</evidence>
<evidence type="ECO:0000256" key="9">
    <source>
        <dbReference type="ARBA" id="ARBA00023006"/>
    </source>
</evidence>
<evidence type="ECO:0000256" key="5">
    <source>
        <dbReference type="ARBA" id="ARBA00022670"/>
    </source>
</evidence>
<dbReference type="GO" id="GO:0034727">
    <property type="term" value="P:piecemeal microautophagy of the nucleus"/>
    <property type="evidence" value="ECO:0007669"/>
    <property type="project" value="TreeGrafter"/>
</dbReference>
<evidence type="ECO:0000256" key="6">
    <source>
        <dbReference type="ARBA" id="ARBA00022801"/>
    </source>
</evidence>
<dbReference type="GO" id="GO:0016485">
    <property type="term" value="P:protein processing"/>
    <property type="evidence" value="ECO:0007669"/>
    <property type="project" value="TreeGrafter"/>
</dbReference>
<dbReference type="GO" id="GO:0004197">
    <property type="term" value="F:cysteine-type endopeptidase activity"/>
    <property type="evidence" value="ECO:0007669"/>
    <property type="project" value="TreeGrafter"/>
</dbReference>
<gene>
    <name evidence="14" type="ORF">UCRPC4_g06499</name>
</gene>
<comment type="catalytic activity">
    <reaction evidence="10">
        <text>[protein]-C-terminal L-amino acid-glycyl-phosphatidylethanolamide + H2O = [protein]-C-terminal L-amino acid-glycine + a 1,2-diacyl-sn-glycero-3-phosphoethanolamine</text>
        <dbReference type="Rhea" id="RHEA:67548"/>
        <dbReference type="Rhea" id="RHEA-COMP:17323"/>
        <dbReference type="Rhea" id="RHEA-COMP:17324"/>
        <dbReference type="ChEBI" id="CHEBI:15377"/>
        <dbReference type="ChEBI" id="CHEBI:64612"/>
        <dbReference type="ChEBI" id="CHEBI:172940"/>
        <dbReference type="ChEBI" id="CHEBI:172941"/>
    </reaction>
    <physiologicalReaction direction="left-to-right" evidence="10">
        <dbReference type="Rhea" id="RHEA:67549"/>
    </physiologicalReaction>
</comment>
<dbReference type="EC" id="3.4.22.-" evidence="11"/>
<evidence type="ECO:0000256" key="2">
    <source>
        <dbReference type="ARBA" id="ARBA00010958"/>
    </source>
</evidence>
<name>A0A0G2DWM0_PHACM</name>
<reference evidence="14 15" key="2">
    <citation type="submission" date="2015-05" db="EMBL/GenBank/DDBJ databases">
        <authorList>
            <person name="Morales-Cruz A."/>
            <person name="Amrine K.C."/>
            <person name="Cantu D."/>
        </authorList>
    </citation>
    <scope>NUCLEOTIDE SEQUENCE [LARGE SCALE GENOMIC DNA]</scope>
    <source>
        <strain evidence="14">UCRPC4</strain>
    </source>
</reference>
<keyword evidence="3" id="KW-0813">Transport</keyword>
<keyword evidence="5 11" id="KW-0645">Protease</keyword>
<evidence type="ECO:0000256" key="8">
    <source>
        <dbReference type="ARBA" id="ARBA00022927"/>
    </source>
</evidence>
<dbReference type="GO" id="GO:0005634">
    <property type="term" value="C:nucleus"/>
    <property type="evidence" value="ECO:0007669"/>
    <property type="project" value="UniProtKB-SubCell"/>
</dbReference>
<dbReference type="InterPro" id="IPR038765">
    <property type="entry name" value="Papain-like_cys_pep_sf"/>
</dbReference>
<feature type="compositionally biased region" description="Basic and acidic residues" evidence="12">
    <location>
        <begin position="418"/>
        <end position="427"/>
    </location>
</feature>
<dbReference type="GO" id="GO:0019786">
    <property type="term" value="F:protein-phosphatidylethanolamide deconjugating activity"/>
    <property type="evidence" value="ECO:0007669"/>
    <property type="project" value="InterPro"/>
</dbReference>
<dbReference type="Proteomes" id="UP000053317">
    <property type="component" value="Unassembled WGS sequence"/>
</dbReference>
<feature type="region of interest" description="Disordered" evidence="12">
    <location>
        <begin position="43"/>
        <end position="90"/>
    </location>
</feature>
<evidence type="ECO:0000256" key="1">
    <source>
        <dbReference type="ARBA" id="ARBA00004329"/>
    </source>
</evidence>
<keyword evidence="4 11" id="KW-0963">Cytoplasm</keyword>
<evidence type="ECO:0000313" key="15">
    <source>
        <dbReference type="Proteomes" id="UP000053317"/>
    </source>
</evidence>
<protein>
    <recommendedName>
        <fullName evidence="11">Cysteine protease</fullName>
        <ecNumber evidence="11">3.4.22.-</ecNumber>
    </recommendedName>
</protein>
<sequence length="453" mass="49638">MSGIDVNVKRFVRYFYDPPPKNDSLSGEPIWCLGQEYTSGPVIKQEVGQDDVVEVSSVTESHTTASEVSAPKSSPPSSEASGPAAVKDTDDMSIIDAQTAGESLSEDGWPSAFLDDFESRIWMTYRAGFPAIPKSQDPSATSSMTFSVRLRNLGETQGFTSDTGWGCMIRSGQSLLANALVLFRLGREWRRGQSPSAESNIVSMFADDPQAPFSIHRFVQHGASACGKHPGQWFGPSATASCIRELSSECASVGLNVYITNDSSDVYEDRFRSISCASGTMKSTLILLGTRLGIDRVTPVYWEALKATLQYPQSIGIAGGRPSSSHYFVATQGSSLFYLDPHETKPYLPYRSPATDDSSIYSSEELSTVHTRRLRAIHLTEMDPSMLIGFLIRDENDWNDWKRRLSEVKGKGIIHVIAEEPKSTGEGERDEAVDEVLSFDEDGDEDDATEVGD</sequence>
<feature type="domain" description="Peptidase C54 catalytic" evidence="13">
    <location>
        <begin position="111"/>
        <end position="403"/>
    </location>
</feature>
<evidence type="ECO:0000313" key="14">
    <source>
        <dbReference type="EMBL" id="KKY15019.1"/>
    </source>
</evidence>
<feature type="compositionally biased region" description="Low complexity" evidence="12">
    <location>
        <begin position="54"/>
        <end position="86"/>
    </location>
</feature>